<dbReference type="RefSeq" id="WP_004127295.1">
    <property type="nucleotide sequence ID" value="NZ_AP035775.1"/>
</dbReference>
<evidence type="ECO:0000313" key="5">
    <source>
        <dbReference type="Proteomes" id="UP000318567"/>
    </source>
</evidence>
<dbReference type="AlphaFoldDB" id="A0A9Q9S8G2"/>
<dbReference type="GO" id="GO:0042802">
    <property type="term" value="F:identical protein binding"/>
    <property type="evidence" value="ECO:0007669"/>
    <property type="project" value="TreeGrafter"/>
</dbReference>
<proteinExistence type="predicted"/>
<sequence>MLNFIITETYKEMSELAASRVAIALAKKPNLVMALPTGGTPVGLLAEMSRMAKSAEANFAHARSFNIDEYIPLKKDDPQSYYWFLEHYFYQHANIPCENTFAPNVLAEDLNAECARYEREIQAQGDFDITILGIGHDGHIGFNEPHPTHSPVCHIIDLNEETIEANARFFSRKEDVPLRAITLGMGTILRSKEIVLIANGKSKAAVIKQLHECTRVDPLFPASFLLMHPDVTIICDREAASLINA</sequence>
<evidence type="ECO:0000313" key="4">
    <source>
        <dbReference type="EMBL" id="VUS34846.1"/>
    </source>
</evidence>
<dbReference type="Gene3D" id="3.40.50.1360">
    <property type="match status" value="1"/>
</dbReference>
<dbReference type="PANTHER" id="PTHR11280:SF5">
    <property type="entry name" value="GLUCOSAMINE-6-PHOSPHATE ISOMERASE"/>
    <property type="match status" value="1"/>
</dbReference>
<evidence type="ECO:0000256" key="2">
    <source>
        <dbReference type="NCBIfam" id="TIGR00502"/>
    </source>
</evidence>
<organism evidence="4 5">
    <name type="scientific">Klebsiella pasteurii</name>
    <dbReference type="NCBI Taxonomy" id="2587529"/>
    <lineage>
        <taxon>Bacteria</taxon>
        <taxon>Pseudomonadati</taxon>
        <taxon>Pseudomonadota</taxon>
        <taxon>Gammaproteobacteria</taxon>
        <taxon>Enterobacterales</taxon>
        <taxon>Enterobacteriaceae</taxon>
        <taxon>Klebsiella/Raoultella group</taxon>
        <taxon>Klebsiella</taxon>
    </lineage>
</organism>
<dbReference type="InterPro" id="IPR037171">
    <property type="entry name" value="NagB/RpiA_transferase-like"/>
</dbReference>
<dbReference type="CDD" id="cd01399">
    <property type="entry name" value="GlcN6P_deaminase"/>
    <property type="match status" value="1"/>
</dbReference>
<dbReference type="Proteomes" id="UP000318567">
    <property type="component" value="Unassembled WGS sequence"/>
</dbReference>
<dbReference type="PANTHER" id="PTHR11280">
    <property type="entry name" value="GLUCOSAMINE-6-PHOSPHATE ISOMERASE"/>
    <property type="match status" value="1"/>
</dbReference>
<protein>
    <recommendedName>
        <fullName evidence="2">Glucosamine-6-phosphate deaminase</fullName>
        <ecNumber evidence="2">3.5.99.6</ecNumber>
    </recommendedName>
</protein>
<gene>
    <name evidence="4" type="primary">nagB_2</name>
    <name evidence="4" type="ORF">SB6410_04985</name>
</gene>
<feature type="domain" description="Glucosamine/galactosamine-6-phosphate isomerase" evidence="3">
    <location>
        <begin position="10"/>
        <end position="225"/>
    </location>
</feature>
<dbReference type="InterPro" id="IPR004547">
    <property type="entry name" value="Glucosamine6P_isomerase"/>
</dbReference>
<dbReference type="SUPFAM" id="SSF100950">
    <property type="entry name" value="NagB/RpiA/CoA transferase-like"/>
    <property type="match status" value="1"/>
</dbReference>
<dbReference type="EC" id="3.5.99.6" evidence="2"/>
<name>A0A9Q9S8G2_9ENTR</name>
<dbReference type="GO" id="GO:0005975">
    <property type="term" value="P:carbohydrate metabolic process"/>
    <property type="evidence" value="ECO:0007669"/>
    <property type="project" value="InterPro"/>
</dbReference>
<dbReference type="GO" id="GO:0019262">
    <property type="term" value="P:N-acetylneuraminate catabolic process"/>
    <property type="evidence" value="ECO:0007669"/>
    <property type="project" value="TreeGrafter"/>
</dbReference>
<dbReference type="NCBIfam" id="TIGR00502">
    <property type="entry name" value="nagB"/>
    <property type="match status" value="1"/>
</dbReference>
<dbReference type="GO" id="GO:0005737">
    <property type="term" value="C:cytoplasm"/>
    <property type="evidence" value="ECO:0007669"/>
    <property type="project" value="TreeGrafter"/>
</dbReference>
<accession>A0A9Q9S8G2</accession>
<dbReference type="GO" id="GO:0006046">
    <property type="term" value="P:N-acetylglucosamine catabolic process"/>
    <property type="evidence" value="ECO:0007669"/>
    <property type="project" value="UniProtKB-UniRule"/>
</dbReference>
<dbReference type="InterPro" id="IPR006148">
    <property type="entry name" value="Glc/Gal-6P_isomerase"/>
</dbReference>
<comment type="caution">
    <text evidence="4">The sequence shown here is derived from an EMBL/GenBank/DDBJ whole genome shotgun (WGS) entry which is preliminary data.</text>
</comment>
<dbReference type="GO" id="GO:0004342">
    <property type="term" value="F:glucosamine-6-phosphate deaminase activity"/>
    <property type="evidence" value="ECO:0007669"/>
    <property type="project" value="UniProtKB-UniRule"/>
</dbReference>
<dbReference type="EMBL" id="CABGGO010000004">
    <property type="protein sequence ID" value="VUS34846.1"/>
    <property type="molecule type" value="Genomic_DNA"/>
</dbReference>
<keyword evidence="1" id="KW-0378">Hydrolase</keyword>
<reference evidence="4 5" key="1">
    <citation type="submission" date="2019-07" db="EMBL/GenBank/DDBJ databases">
        <authorList>
            <person name="Brisse S."/>
            <person name="Rodrigues C."/>
            <person name="Thorpe H."/>
        </authorList>
    </citation>
    <scope>NUCLEOTIDE SEQUENCE [LARGE SCALE GENOMIC DNA]</scope>
    <source>
        <strain evidence="4">SB6410</strain>
    </source>
</reference>
<evidence type="ECO:0000259" key="3">
    <source>
        <dbReference type="Pfam" id="PF01182"/>
    </source>
</evidence>
<dbReference type="Pfam" id="PF01182">
    <property type="entry name" value="Glucosamine_iso"/>
    <property type="match status" value="1"/>
</dbReference>
<dbReference type="GO" id="GO:0006043">
    <property type="term" value="P:glucosamine catabolic process"/>
    <property type="evidence" value="ECO:0007669"/>
    <property type="project" value="TreeGrafter"/>
</dbReference>
<evidence type="ECO:0000256" key="1">
    <source>
        <dbReference type="ARBA" id="ARBA00022801"/>
    </source>
</evidence>